<evidence type="ECO:0000313" key="1">
    <source>
        <dbReference type="EMBL" id="QWK41773.1"/>
    </source>
</evidence>
<dbReference type="EMBL" id="MZ156027">
    <property type="protein sequence ID" value="QWK41773.1"/>
    <property type="molecule type" value="Genomic_DNA"/>
</dbReference>
<geneLocation type="plastid" evidence="1"/>
<reference evidence="1" key="1">
    <citation type="journal article" date="2021" name="Genome Biol. Evol.">
        <title>Genomic rearrangements and sequence evolution across brown algal organelles.</title>
        <authorList>
            <person name="Starko S."/>
            <person name="Bringloe T.T."/>
            <person name="Gomez M.S."/>
            <person name="Darby H."/>
            <person name="Graham S.W."/>
            <person name="Martone P.T."/>
        </authorList>
    </citation>
    <scope>NUCLEOTIDE SEQUENCE</scope>
</reference>
<organism evidence="1">
    <name type="scientific">Akkesiphycus lubricus</name>
    <name type="common">Brown alga</name>
    <dbReference type="NCBI Taxonomy" id="3022"/>
    <lineage>
        <taxon>Eukaryota</taxon>
        <taxon>Sar</taxon>
        <taxon>Stramenopiles</taxon>
        <taxon>Ochrophyta</taxon>
        <taxon>PX clade</taxon>
        <taxon>Phaeophyceae</taxon>
        <taxon>Laminariales</taxon>
        <taxon>Akkesiphycaceae</taxon>
        <taxon>Akkesiphycus</taxon>
    </lineage>
</organism>
<dbReference type="AlphaFoldDB" id="A0A8F0JXE4"/>
<accession>A0A8F0JXE4</accession>
<keyword evidence="1" id="KW-0934">Plastid</keyword>
<sequence length="146" mass="16791">MNFILKKKDKKRQALQRLFSFKYLDKILYELLIDNIKCYNPKFILNVCSNLEASSANIILFLLCSNLFSTEELTIQLNQKGIGGHTKNNLIYSIDKETVVLNNLNRGIKDELQVTFILNLIEKKGDVINILQAQNSINILKCLDLI</sequence>
<name>A0A8F0JXE4_AKKLU</name>
<protein>
    <submittedName>
        <fullName evidence="1">Uncharacterized protein</fullName>
    </submittedName>
</protein>
<gene>
    <name evidence="1" type="primary">orf146</name>
</gene>
<proteinExistence type="predicted"/>